<evidence type="ECO:0000313" key="3">
    <source>
        <dbReference type="Proteomes" id="UP001499967"/>
    </source>
</evidence>
<gene>
    <name evidence="2" type="ORF">GCM10009559_79020</name>
</gene>
<dbReference type="Gene3D" id="3.40.50.720">
    <property type="entry name" value="NAD(P)-binding Rossmann-like Domain"/>
    <property type="match status" value="1"/>
</dbReference>
<dbReference type="SUPFAM" id="SSF51735">
    <property type="entry name" value="NAD(P)-binding Rossmann-fold domains"/>
    <property type="match status" value="1"/>
</dbReference>
<accession>A0ABN1NJC0</accession>
<dbReference type="InterPro" id="IPR050177">
    <property type="entry name" value="Lipid_A_modif_metabolic_enz"/>
</dbReference>
<comment type="caution">
    <text evidence="2">The sequence shown here is derived from an EMBL/GenBank/DDBJ whole genome shotgun (WGS) entry which is preliminary data.</text>
</comment>
<dbReference type="EMBL" id="BAAAHP010000340">
    <property type="protein sequence ID" value="GAA0909252.1"/>
    <property type="molecule type" value="Genomic_DNA"/>
</dbReference>
<proteinExistence type="predicted"/>
<evidence type="ECO:0000259" key="1">
    <source>
        <dbReference type="Pfam" id="PF01370"/>
    </source>
</evidence>
<sequence>MRALVLGGAGFIGVHLTRRLLEAGRSVTIVDDFSRGRQDTELARLDVPVIPADLTRRDAYDRLPRGWDEVYLLVAVLGVRNVVGDPARVLRVNTLAVLNLLDWIEPGARLFFASTSETYAGGVNAGLVAVPTPETVPLVVEDVTAPRFTYAISKMWGEAAVVHTARAKGFPFVIGRFHNVYGPRAGTDHVIGEMSVRAIRRENPFRVWGADQARAFCYVDDATDAVVRLMDADAAVGEIVHVGSDTETVIADLAKLVLRLADFTPDLQALPAPPGAVARRVPDLTKLRALTGYEPRVPLEEGVRRTFAWYRARSG</sequence>
<dbReference type="RefSeq" id="WP_343947020.1">
    <property type="nucleotide sequence ID" value="NZ_BAAAHP010000340.1"/>
</dbReference>
<dbReference type="PANTHER" id="PTHR43245">
    <property type="entry name" value="BIFUNCTIONAL POLYMYXIN RESISTANCE PROTEIN ARNA"/>
    <property type="match status" value="1"/>
</dbReference>
<protein>
    <submittedName>
        <fullName evidence="2">NAD-dependent epimerase/dehydratase family protein</fullName>
    </submittedName>
</protein>
<keyword evidence="3" id="KW-1185">Reference proteome</keyword>
<reference evidence="2 3" key="1">
    <citation type="journal article" date="2019" name="Int. J. Syst. Evol. Microbiol.">
        <title>The Global Catalogue of Microorganisms (GCM) 10K type strain sequencing project: providing services to taxonomists for standard genome sequencing and annotation.</title>
        <authorList>
            <consortium name="The Broad Institute Genomics Platform"/>
            <consortium name="The Broad Institute Genome Sequencing Center for Infectious Disease"/>
            <person name="Wu L."/>
            <person name="Ma J."/>
        </authorList>
    </citation>
    <scope>NUCLEOTIDE SEQUENCE [LARGE SCALE GENOMIC DNA]</scope>
    <source>
        <strain evidence="2 3">JCM 11117</strain>
    </source>
</reference>
<organism evidence="2 3">
    <name type="scientific">Pseudonocardia zijingensis</name>
    <dbReference type="NCBI Taxonomy" id="153376"/>
    <lineage>
        <taxon>Bacteria</taxon>
        <taxon>Bacillati</taxon>
        <taxon>Actinomycetota</taxon>
        <taxon>Actinomycetes</taxon>
        <taxon>Pseudonocardiales</taxon>
        <taxon>Pseudonocardiaceae</taxon>
        <taxon>Pseudonocardia</taxon>
    </lineage>
</organism>
<dbReference type="Pfam" id="PF01370">
    <property type="entry name" value="Epimerase"/>
    <property type="match status" value="1"/>
</dbReference>
<dbReference type="PANTHER" id="PTHR43245:SF13">
    <property type="entry name" value="UDP-D-APIOSE_UDP-D-XYLOSE SYNTHASE 2"/>
    <property type="match status" value="1"/>
</dbReference>
<feature type="domain" description="NAD-dependent epimerase/dehydratase" evidence="1">
    <location>
        <begin position="3"/>
        <end position="243"/>
    </location>
</feature>
<name>A0ABN1NJC0_9PSEU</name>
<dbReference type="InterPro" id="IPR036291">
    <property type="entry name" value="NAD(P)-bd_dom_sf"/>
</dbReference>
<evidence type="ECO:0000313" key="2">
    <source>
        <dbReference type="EMBL" id="GAA0909252.1"/>
    </source>
</evidence>
<dbReference type="InterPro" id="IPR001509">
    <property type="entry name" value="Epimerase_deHydtase"/>
</dbReference>
<dbReference type="Proteomes" id="UP001499967">
    <property type="component" value="Unassembled WGS sequence"/>
</dbReference>